<reference evidence="6 7" key="1">
    <citation type="submission" date="2014-09" db="EMBL/GenBank/DDBJ databases">
        <authorList>
            <person name="Magalhaes I.L.F."/>
            <person name="Oliveira U."/>
            <person name="Santos F.R."/>
            <person name="Vidigal T.H.D.A."/>
            <person name="Brescovit A.D."/>
            <person name="Santos A.J."/>
        </authorList>
    </citation>
    <scope>NUCLEOTIDE SEQUENCE [LARGE SCALE GENOMIC DNA]</scope>
</reference>
<dbReference type="Pfam" id="PF01765">
    <property type="entry name" value="RRF"/>
    <property type="match status" value="1"/>
</dbReference>
<dbReference type="STRING" id="401625.A0A0P1B8D7"/>
<feature type="domain" description="Ribosome recycling factor" evidence="5">
    <location>
        <begin position="208"/>
        <end position="363"/>
    </location>
</feature>
<dbReference type="Proteomes" id="UP000054845">
    <property type="component" value="Unassembled WGS sequence"/>
</dbReference>
<dbReference type="GO" id="GO:0043023">
    <property type="term" value="F:ribosomal large subunit binding"/>
    <property type="evidence" value="ECO:0007669"/>
    <property type="project" value="TreeGrafter"/>
</dbReference>
<comment type="similarity">
    <text evidence="1">Belongs to the RRF family.</text>
</comment>
<dbReference type="Gene3D" id="3.30.1360.40">
    <property type="match status" value="1"/>
</dbReference>
<feature type="compositionally biased region" description="Polar residues" evidence="4">
    <location>
        <begin position="54"/>
        <end position="67"/>
    </location>
</feature>
<keyword evidence="2" id="KW-0648">Protein biosynthesis</keyword>
<evidence type="ECO:0000259" key="5">
    <source>
        <dbReference type="Pfam" id="PF01765"/>
    </source>
</evidence>
<dbReference type="PANTHER" id="PTHR20982:SF3">
    <property type="entry name" value="MITOCHONDRIAL RIBOSOME RECYCLING FACTOR PSEUDO 1"/>
    <property type="match status" value="1"/>
</dbReference>
<keyword evidence="7" id="KW-1185">Reference proteome</keyword>
<protein>
    <submittedName>
        <fullName evidence="6">Ribosome recycling factor</fullName>
    </submittedName>
</protein>
<dbReference type="Gene3D" id="1.10.132.20">
    <property type="entry name" value="Ribosome-recycling factor"/>
    <property type="match status" value="1"/>
</dbReference>
<dbReference type="InterPro" id="IPR002661">
    <property type="entry name" value="Ribosome_recyc_fac"/>
</dbReference>
<feature type="region of interest" description="Disordered" evidence="4">
    <location>
        <begin position="51"/>
        <end position="138"/>
    </location>
</feature>
<dbReference type="SUPFAM" id="SSF55194">
    <property type="entry name" value="Ribosome recycling factor, RRF"/>
    <property type="match status" value="1"/>
</dbReference>
<dbReference type="InterPro" id="IPR036191">
    <property type="entry name" value="RRF_sf"/>
</dbReference>
<dbReference type="OrthoDB" id="407355at2759"/>
<evidence type="ECO:0000256" key="1">
    <source>
        <dbReference type="ARBA" id="ARBA00005912"/>
    </source>
</evidence>
<dbReference type="InterPro" id="IPR023584">
    <property type="entry name" value="Ribosome_recyc_fac_dom"/>
</dbReference>
<dbReference type="GO" id="GO:0005739">
    <property type="term" value="C:mitochondrion"/>
    <property type="evidence" value="ECO:0007669"/>
    <property type="project" value="TreeGrafter"/>
</dbReference>
<dbReference type="GO" id="GO:0006412">
    <property type="term" value="P:translation"/>
    <property type="evidence" value="ECO:0007669"/>
    <property type="project" value="UniProtKB-KW"/>
</dbReference>
<evidence type="ECO:0000313" key="7">
    <source>
        <dbReference type="Proteomes" id="UP000054845"/>
    </source>
</evidence>
<comment type="function">
    <text evidence="3">Necessary for protein synthesis in mitochondria. Functions as a ribosome recycling factor in mitochondria.</text>
</comment>
<feature type="compositionally biased region" description="Low complexity" evidence="4">
    <location>
        <begin position="98"/>
        <end position="112"/>
    </location>
</feature>
<evidence type="ECO:0000256" key="2">
    <source>
        <dbReference type="ARBA" id="ARBA00022917"/>
    </source>
</evidence>
<organism evidence="6 7">
    <name type="scientific">Ceraceosorus bombacis</name>
    <dbReference type="NCBI Taxonomy" id="401625"/>
    <lineage>
        <taxon>Eukaryota</taxon>
        <taxon>Fungi</taxon>
        <taxon>Dikarya</taxon>
        <taxon>Basidiomycota</taxon>
        <taxon>Ustilaginomycotina</taxon>
        <taxon>Exobasidiomycetes</taxon>
        <taxon>Ceraceosorales</taxon>
        <taxon>Ceraceosoraceae</taxon>
        <taxon>Ceraceosorus</taxon>
    </lineage>
</organism>
<dbReference type="AlphaFoldDB" id="A0A0P1B8D7"/>
<proteinExistence type="inferred from homology"/>
<evidence type="ECO:0000313" key="6">
    <source>
        <dbReference type="EMBL" id="CEH11909.1"/>
    </source>
</evidence>
<sequence length="368" mass="40133">MSVTPRVAQRAMGALVQKRPAKSVSTCSFLKARAIPSPSISPVRTASRKFECRSGSSGNSFNHTLKLTPNVEGIRHKSKKSTAKKTNVTLPASEDGPAGASESRKGSSGSKSFNVGGVNSKKRSASGRTEEDWNEVLDTEEAFDADQVRENMSRSVKRAKDTVAQMVGSFGRVDPGQYNGPGNRISFDSMWDVCASIADHIYRVYTIPALLDPVRVPLSGTGNSKGEDYPLREVATVGVRDGALLVTCFDPEYVKAVERGIYMADLGLTPQQTGEEGVLRIPVPQPNTESRQNLLKQISNICENARTSIRSARHIAQKKIRADEKNKVVGTEIGRNDQKSLDETTKKFTAEVDTVFEQTKKKLEKDGL</sequence>
<dbReference type="PANTHER" id="PTHR20982">
    <property type="entry name" value="RIBOSOME RECYCLING FACTOR"/>
    <property type="match status" value="1"/>
</dbReference>
<dbReference type="EMBL" id="CCYA01000065">
    <property type="protein sequence ID" value="CEH11909.1"/>
    <property type="molecule type" value="Genomic_DNA"/>
</dbReference>
<accession>A0A0P1B8D7</accession>
<evidence type="ECO:0000256" key="4">
    <source>
        <dbReference type="SAM" id="MobiDB-lite"/>
    </source>
</evidence>
<name>A0A0P1B8D7_9BASI</name>
<evidence type="ECO:0000256" key="3">
    <source>
        <dbReference type="ARBA" id="ARBA00024909"/>
    </source>
</evidence>